<dbReference type="EMBL" id="PNEN01001786">
    <property type="protein sequence ID" value="PPJ50378.1"/>
    <property type="molecule type" value="Genomic_DNA"/>
</dbReference>
<dbReference type="AlphaFoldDB" id="A0A2S6BSA9"/>
<keyword evidence="3" id="KW-1185">Reference proteome</keyword>
<protein>
    <submittedName>
        <fullName evidence="2">Uncharacterized protein</fullName>
    </submittedName>
</protein>
<evidence type="ECO:0000313" key="2">
    <source>
        <dbReference type="EMBL" id="PPJ50378.1"/>
    </source>
</evidence>
<accession>A0A2S6BSA9</accession>
<comment type="caution">
    <text evidence="2">The sequence shown here is derived from an EMBL/GenBank/DDBJ whole genome shotgun (WGS) entry which is preliminary data.</text>
</comment>
<gene>
    <name evidence="2" type="ORF">CBER1_06984</name>
</gene>
<dbReference type="OrthoDB" id="432970at2759"/>
<name>A0A2S6BSA9_9PEZI</name>
<dbReference type="Proteomes" id="UP000237631">
    <property type="component" value="Unassembled WGS sequence"/>
</dbReference>
<evidence type="ECO:0000256" key="1">
    <source>
        <dbReference type="SAM" id="MobiDB-lite"/>
    </source>
</evidence>
<organism evidence="2 3">
    <name type="scientific">Cercospora berteroae</name>
    <dbReference type="NCBI Taxonomy" id="357750"/>
    <lineage>
        <taxon>Eukaryota</taxon>
        <taxon>Fungi</taxon>
        <taxon>Dikarya</taxon>
        <taxon>Ascomycota</taxon>
        <taxon>Pezizomycotina</taxon>
        <taxon>Dothideomycetes</taxon>
        <taxon>Dothideomycetidae</taxon>
        <taxon>Mycosphaerellales</taxon>
        <taxon>Mycosphaerellaceae</taxon>
        <taxon>Cercospora</taxon>
    </lineage>
</organism>
<feature type="compositionally biased region" description="Polar residues" evidence="1">
    <location>
        <begin position="1"/>
        <end position="10"/>
    </location>
</feature>
<feature type="region of interest" description="Disordered" evidence="1">
    <location>
        <begin position="1"/>
        <end position="37"/>
    </location>
</feature>
<sequence>MSQRVSSTISEPPPLTYTASRSRARTNSSQRSSGNQDRCLEQSLAALDNLVIDEKDFWLFETISSPINGDENLVREVELIRRNLFKPLLGSFPCTVWNVFYSKLHAPGWQDSSTDYAQLESRDVIGPFASQKEAESATRAKLLDLESNNGIERKHYSSKQLSRRDVFGIVYDGTNNEDLKWIVDIKTNCDSVVEPVKGVLWDKKKFGPEGKTWMEEKAASMIPSELFMKF</sequence>
<proteinExistence type="predicted"/>
<feature type="compositionally biased region" description="Low complexity" evidence="1">
    <location>
        <begin position="18"/>
        <end position="33"/>
    </location>
</feature>
<evidence type="ECO:0000313" key="3">
    <source>
        <dbReference type="Proteomes" id="UP000237631"/>
    </source>
</evidence>
<reference evidence="3" key="1">
    <citation type="journal article" date="2017" name="bioRxiv">
        <title>Conservation of a gene cluster reveals novel cercosporin biosynthetic mechanisms and extends production to the genus Colletotrichum.</title>
        <authorList>
            <person name="de Jonge R."/>
            <person name="Ebert M.K."/>
            <person name="Huitt-Roehl C.R."/>
            <person name="Pal P."/>
            <person name="Suttle J.C."/>
            <person name="Spanner R.E."/>
            <person name="Neubauer J.D."/>
            <person name="Jurick W.M.II."/>
            <person name="Stott K.A."/>
            <person name="Secor G.A."/>
            <person name="Thomma B.P.H.J."/>
            <person name="Van de Peer Y."/>
            <person name="Townsend C.A."/>
            <person name="Bolton M.D."/>
        </authorList>
    </citation>
    <scope>NUCLEOTIDE SEQUENCE [LARGE SCALE GENOMIC DNA]</scope>
    <source>
        <strain evidence="3">CBS538.71</strain>
    </source>
</reference>